<dbReference type="Proteomes" id="UP000253250">
    <property type="component" value="Unassembled WGS sequence"/>
</dbReference>
<dbReference type="PANTHER" id="PTHR46797">
    <property type="entry name" value="HTH-TYPE TRANSCRIPTIONAL REGULATOR"/>
    <property type="match status" value="1"/>
</dbReference>
<dbReference type="PANTHER" id="PTHR46797:SF23">
    <property type="entry name" value="HTH-TYPE TRANSCRIPTIONAL REGULATOR SUTR"/>
    <property type="match status" value="1"/>
</dbReference>
<protein>
    <submittedName>
        <fullName evidence="4">XRE family transcriptional regulator</fullName>
    </submittedName>
</protein>
<keyword evidence="5" id="KW-1185">Reference proteome</keyword>
<sequence length="84" mass="9135">MTPTVERGYLAINLRRARHARGLTQDDIAAMSGVNRAYVSDLERGRRNIGIDCIGRIAAALDVPAASLLLPTEKIAGPRRPRPT</sequence>
<name>A0A1C2FX21_9GAMM</name>
<accession>A0A1C2FX21</accession>
<dbReference type="Pfam" id="PF01381">
    <property type="entry name" value="HTH_3"/>
    <property type="match status" value="1"/>
</dbReference>
<dbReference type="GO" id="GO:0003700">
    <property type="term" value="F:DNA-binding transcription factor activity"/>
    <property type="evidence" value="ECO:0007669"/>
    <property type="project" value="TreeGrafter"/>
</dbReference>
<dbReference type="AlphaFoldDB" id="A0A1C2FX21"/>
<dbReference type="GO" id="GO:0003677">
    <property type="term" value="F:DNA binding"/>
    <property type="evidence" value="ECO:0007669"/>
    <property type="project" value="UniProtKB-KW"/>
</dbReference>
<keyword evidence="1" id="KW-0805">Transcription regulation</keyword>
<evidence type="ECO:0000313" key="4">
    <source>
        <dbReference type="EMBL" id="RCN58469.1"/>
    </source>
</evidence>
<proteinExistence type="predicted"/>
<comment type="caution">
    <text evidence="4">The sequence shown here is derived from an EMBL/GenBank/DDBJ whole genome shotgun (WGS) entry which is preliminary data.</text>
</comment>
<dbReference type="InterPro" id="IPR001387">
    <property type="entry name" value="Cro/C1-type_HTH"/>
</dbReference>
<dbReference type="SUPFAM" id="SSF47413">
    <property type="entry name" value="lambda repressor-like DNA-binding domains"/>
    <property type="match status" value="1"/>
</dbReference>
<dbReference type="OrthoDB" id="9800901at2"/>
<evidence type="ECO:0000256" key="2">
    <source>
        <dbReference type="ARBA" id="ARBA00023125"/>
    </source>
</evidence>
<dbReference type="InterPro" id="IPR010982">
    <property type="entry name" value="Lambda_DNA-bd_dom_sf"/>
</dbReference>
<dbReference type="CDD" id="cd00093">
    <property type="entry name" value="HTH_XRE"/>
    <property type="match status" value="1"/>
</dbReference>
<dbReference type="Gene3D" id="1.10.260.40">
    <property type="entry name" value="lambda repressor-like DNA-binding domains"/>
    <property type="match status" value="1"/>
</dbReference>
<evidence type="ECO:0000313" key="5">
    <source>
        <dbReference type="Proteomes" id="UP000253250"/>
    </source>
</evidence>
<keyword evidence="2" id="KW-0238">DNA-binding</keyword>
<dbReference type="PROSITE" id="PS50943">
    <property type="entry name" value="HTH_CROC1"/>
    <property type="match status" value="1"/>
</dbReference>
<dbReference type="InterPro" id="IPR050807">
    <property type="entry name" value="TransReg_Diox_bact_type"/>
</dbReference>
<evidence type="ECO:0000256" key="3">
    <source>
        <dbReference type="ARBA" id="ARBA00023163"/>
    </source>
</evidence>
<organism evidence="4 5">
    <name type="scientific">Acidiferrobacter thiooxydans</name>
    <dbReference type="NCBI Taxonomy" id="163359"/>
    <lineage>
        <taxon>Bacteria</taxon>
        <taxon>Pseudomonadati</taxon>
        <taxon>Pseudomonadota</taxon>
        <taxon>Gammaproteobacteria</taxon>
        <taxon>Acidiferrobacterales</taxon>
        <taxon>Acidiferrobacteraceae</taxon>
        <taxon>Acidiferrobacter</taxon>
    </lineage>
</organism>
<dbReference type="GO" id="GO:0005829">
    <property type="term" value="C:cytosol"/>
    <property type="evidence" value="ECO:0007669"/>
    <property type="project" value="TreeGrafter"/>
</dbReference>
<dbReference type="RefSeq" id="WP_065972310.1">
    <property type="nucleotide sequence ID" value="NZ_CP080624.1"/>
</dbReference>
<evidence type="ECO:0000256" key="1">
    <source>
        <dbReference type="ARBA" id="ARBA00023015"/>
    </source>
</evidence>
<keyword evidence="3" id="KW-0804">Transcription</keyword>
<reference evidence="4 5" key="1">
    <citation type="submission" date="2018-02" db="EMBL/GenBank/DDBJ databases">
        <title>Insights into the biology of acidophilic members of the Acidiferrobacteraceae family derived from comparative genomic analyses.</title>
        <authorList>
            <person name="Issotta F."/>
            <person name="Thyssen C."/>
            <person name="Mena C."/>
            <person name="Moya A."/>
            <person name="Bellenberg S."/>
            <person name="Sproer C."/>
            <person name="Covarrubias P.C."/>
            <person name="Sand W."/>
            <person name="Quatrini R."/>
            <person name="Vera M."/>
        </authorList>
    </citation>
    <scope>NUCLEOTIDE SEQUENCE [LARGE SCALE GENOMIC DNA]</scope>
    <source>
        <strain evidence="5">m-1</strain>
    </source>
</reference>
<dbReference type="EMBL" id="PSYR01000001">
    <property type="protein sequence ID" value="RCN58469.1"/>
    <property type="molecule type" value="Genomic_DNA"/>
</dbReference>
<gene>
    <name evidence="4" type="ORF">C4900_01345</name>
</gene>
<dbReference type="SMART" id="SM00530">
    <property type="entry name" value="HTH_XRE"/>
    <property type="match status" value="1"/>
</dbReference>